<name>A0AAW6I7J8_9BACT</name>
<dbReference type="EMBL" id="JAQPYX010000084">
    <property type="protein sequence ID" value="MDC7149826.1"/>
    <property type="molecule type" value="Genomic_DNA"/>
</dbReference>
<evidence type="ECO:0000259" key="3">
    <source>
        <dbReference type="Pfam" id="PF13751"/>
    </source>
</evidence>
<organism evidence="4 5">
    <name type="scientific">Parabacteroides johnsonii</name>
    <dbReference type="NCBI Taxonomy" id="387661"/>
    <lineage>
        <taxon>Bacteria</taxon>
        <taxon>Pseudomonadati</taxon>
        <taxon>Bacteroidota</taxon>
        <taxon>Bacteroidia</taxon>
        <taxon>Bacteroidales</taxon>
        <taxon>Tannerellaceae</taxon>
        <taxon>Parabacteroides</taxon>
    </lineage>
</organism>
<evidence type="ECO:0000313" key="5">
    <source>
        <dbReference type="Proteomes" id="UP001213646"/>
    </source>
</evidence>
<dbReference type="InterPro" id="IPR025668">
    <property type="entry name" value="Tnp_DDE_dom"/>
</dbReference>
<protein>
    <submittedName>
        <fullName evidence="4">IS1182 family transposase</fullName>
    </submittedName>
</protein>
<gene>
    <name evidence="4" type="ORF">PQG89_10360</name>
</gene>
<dbReference type="PANTHER" id="PTHR33408">
    <property type="entry name" value="TRANSPOSASE"/>
    <property type="match status" value="1"/>
</dbReference>
<keyword evidence="1" id="KW-0175">Coiled coil</keyword>
<accession>A0AAW6I7J8</accession>
<feature type="coiled-coil region" evidence="1">
    <location>
        <begin position="158"/>
        <end position="189"/>
    </location>
</feature>
<dbReference type="InterPro" id="IPR008490">
    <property type="entry name" value="Transposase_InsH_N"/>
</dbReference>
<dbReference type="Proteomes" id="UP001213646">
    <property type="component" value="Unassembled WGS sequence"/>
</dbReference>
<feature type="domain" description="Transposase DDE" evidence="3">
    <location>
        <begin position="387"/>
        <end position="513"/>
    </location>
</feature>
<sequence>MPENLHFRSYDPDQTLLFPQRIDRDIPKDDPVRILKSVIESLDLSGFKKLYHERGRSPYHPKMMLMVILYSYMNNVYSCRKIEKLLYRDIYYIWLSGYQKPDFATINRFRNRVKNEIGHIFTLLVLILVEKGFVTLEVEYLDGTKIESKANKYTFVWRKSVERNREKLLEKIRVLLQQINEQMAQDKAADVDTLELTPQTLCEISKEFKEALGSAPEAKTKEEKAAQRGKNKMFKELERHGEKLAEYNSRLEQMEGRNSISKTDPSATFMRMKEDAMCNGQTKPGYNLQISSENQFITDFALFPNPTDTLTFIPFLGSFPGRYGRFPKRVVADSGYGSEENYRFMDEAGIEGFVKYNRFHLEHRPRYKPDTFHPDSLYYNEEGDYYICPMGQRMSRTGTLQTRTEGGYISQSACYRAIRCKGCPLRCLCYKAKANQRTIRVNHRLNAYKRKACELLTSEEGIKERGRRCIEPEAVFGQMKSNMAYHRFRHMGKDKVVMDFTFFAIAFNIKKLCSMMRKVDKKGRKASSYGKFVVIFICYMHKLEICQDKFEKMTA</sequence>
<dbReference type="NCBIfam" id="NF033551">
    <property type="entry name" value="transpos_IS1182"/>
    <property type="match status" value="1"/>
</dbReference>
<dbReference type="PANTHER" id="PTHR33408:SF2">
    <property type="entry name" value="TRANSPOSASE DDE DOMAIN-CONTAINING PROTEIN"/>
    <property type="match status" value="1"/>
</dbReference>
<reference evidence="4" key="1">
    <citation type="submission" date="2023-01" db="EMBL/GenBank/DDBJ databases">
        <title>Exploring GABA producing Bacteroides strains toward improving mental health.</title>
        <authorList>
            <person name="Yousuf B."/>
            <person name="Bouhlel N.E."/>
            <person name="Mottawea W."/>
            <person name="Hammami R."/>
        </authorList>
    </citation>
    <scope>NUCLEOTIDE SEQUENCE</scope>
    <source>
        <strain evidence="4">UO.H1047</strain>
    </source>
</reference>
<comment type="caution">
    <text evidence="4">The sequence shown here is derived from an EMBL/GenBank/DDBJ whole genome shotgun (WGS) entry which is preliminary data.</text>
</comment>
<evidence type="ECO:0000256" key="1">
    <source>
        <dbReference type="SAM" id="Coils"/>
    </source>
</evidence>
<evidence type="ECO:0000259" key="2">
    <source>
        <dbReference type="Pfam" id="PF05598"/>
    </source>
</evidence>
<dbReference type="InterPro" id="IPR047629">
    <property type="entry name" value="IS1182_transpos"/>
</dbReference>
<proteinExistence type="predicted"/>
<dbReference type="Pfam" id="PF05598">
    <property type="entry name" value="DUF772"/>
    <property type="match status" value="1"/>
</dbReference>
<feature type="domain" description="Transposase InsH N-terminal" evidence="2">
    <location>
        <begin position="21"/>
        <end position="112"/>
    </location>
</feature>
<dbReference type="Pfam" id="PF13751">
    <property type="entry name" value="DDE_Tnp_1_6"/>
    <property type="match status" value="1"/>
</dbReference>
<evidence type="ECO:0000313" key="4">
    <source>
        <dbReference type="EMBL" id="MDC7149826.1"/>
    </source>
</evidence>
<dbReference type="AlphaFoldDB" id="A0AAW6I7J8"/>